<sequence length="64" mass="7493">IDIEKLPKLAQLYISCGRAAKNALIANQREIEKEITDHLPYVTMETLRKRTQKAFVIYDIFKEI</sequence>
<name>A0ACA9RJW2_9GLOM</name>
<dbReference type="EMBL" id="CAJVPW010075955">
    <property type="protein sequence ID" value="CAG8797538.1"/>
    <property type="molecule type" value="Genomic_DNA"/>
</dbReference>
<evidence type="ECO:0000313" key="2">
    <source>
        <dbReference type="Proteomes" id="UP000789366"/>
    </source>
</evidence>
<reference evidence="1" key="1">
    <citation type="submission" date="2021-06" db="EMBL/GenBank/DDBJ databases">
        <authorList>
            <person name="Kallberg Y."/>
            <person name="Tangrot J."/>
            <person name="Rosling A."/>
        </authorList>
    </citation>
    <scope>NUCLEOTIDE SEQUENCE</scope>
    <source>
        <strain evidence="1">28 12/20/2015</strain>
    </source>
</reference>
<gene>
    <name evidence="1" type="ORF">SPELUC_LOCUS17764</name>
</gene>
<protein>
    <submittedName>
        <fullName evidence="1">17663_t:CDS:1</fullName>
    </submittedName>
</protein>
<evidence type="ECO:0000313" key="1">
    <source>
        <dbReference type="EMBL" id="CAG8797538.1"/>
    </source>
</evidence>
<dbReference type="Proteomes" id="UP000789366">
    <property type="component" value="Unassembled WGS sequence"/>
</dbReference>
<feature type="non-terminal residue" evidence="1">
    <location>
        <position position="1"/>
    </location>
</feature>
<proteinExistence type="predicted"/>
<organism evidence="1 2">
    <name type="scientific">Cetraspora pellucida</name>
    <dbReference type="NCBI Taxonomy" id="1433469"/>
    <lineage>
        <taxon>Eukaryota</taxon>
        <taxon>Fungi</taxon>
        <taxon>Fungi incertae sedis</taxon>
        <taxon>Mucoromycota</taxon>
        <taxon>Glomeromycotina</taxon>
        <taxon>Glomeromycetes</taxon>
        <taxon>Diversisporales</taxon>
        <taxon>Gigasporaceae</taxon>
        <taxon>Cetraspora</taxon>
    </lineage>
</organism>
<feature type="non-terminal residue" evidence="1">
    <location>
        <position position="64"/>
    </location>
</feature>
<comment type="caution">
    <text evidence="1">The sequence shown here is derived from an EMBL/GenBank/DDBJ whole genome shotgun (WGS) entry which is preliminary data.</text>
</comment>
<accession>A0ACA9RJW2</accession>
<keyword evidence="2" id="KW-1185">Reference proteome</keyword>